<sequence>MGLPVWQPSSSDVPKNATRRDPTASSRSAIRRRRSTEFASTSSSNSLLPPSLGDYFNRRRRTQERREVLSGLIESSRRRASALEQQLAIVDVDETQLTQLRASEARVARHHSEAIAVQEEAYNERLEAGVPRRSPLQRRVDRLPELSRDLPSPSDPTGPGMVEQTIQLSNQIQRLRETLERHQADDARARARAGPWLGPDRQLSSNDRMNNPLSALHENRVQLSSLRSLLNRIEHNFRDLPQNVEDQFRLSVRARYADNPAENPHRDSPRGGWSEDRISEFWSSELTRRLDAADNTPIEAVVRQALSQRRYDNDGDEGQRRDSLSPSSSELSETSGGPVSASQSSRARPRPTGPLSAYPVGIRESRRPREEGPVFASRRVVQSPPSYISAGGIDGLGDRELSVGPIESWDEEAWDTMQTTVAPDRTLPSADSSFTSAAASASFSAASRSHSAQSSAPTSFRGEDECLPGVDMFASD</sequence>
<feature type="region of interest" description="Disordered" evidence="1">
    <location>
        <begin position="423"/>
        <end position="476"/>
    </location>
</feature>
<keyword evidence="4" id="KW-1185">Reference proteome</keyword>
<dbReference type="EMBL" id="WNWQ01000151">
    <property type="protein sequence ID" value="KAE9976561.1"/>
    <property type="molecule type" value="Genomic_DNA"/>
</dbReference>
<gene>
    <name evidence="2" type="ORF">BLS_002016</name>
    <name evidence="3" type="ORF">EG327_002986</name>
</gene>
<feature type="compositionally biased region" description="Basic and acidic residues" evidence="1">
    <location>
        <begin position="363"/>
        <end position="372"/>
    </location>
</feature>
<feature type="region of interest" description="Disordered" evidence="1">
    <location>
        <begin position="304"/>
        <end position="376"/>
    </location>
</feature>
<dbReference type="EMBL" id="WNWR01000199">
    <property type="protein sequence ID" value="KAE9989216.1"/>
    <property type="molecule type" value="Genomic_DNA"/>
</dbReference>
<dbReference type="Proteomes" id="UP000433883">
    <property type="component" value="Unassembled WGS sequence"/>
</dbReference>
<feature type="compositionally biased region" description="Basic and acidic residues" evidence="1">
    <location>
        <begin position="138"/>
        <end position="148"/>
    </location>
</feature>
<evidence type="ECO:0000313" key="4">
    <source>
        <dbReference type="Proteomes" id="UP000490939"/>
    </source>
</evidence>
<dbReference type="Proteomes" id="UP000490939">
    <property type="component" value="Unassembled WGS sequence"/>
</dbReference>
<evidence type="ECO:0000256" key="1">
    <source>
        <dbReference type="SAM" id="MobiDB-lite"/>
    </source>
</evidence>
<feature type="compositionally biased region" description="Low complexity" evidence="1">
    <location>
        <begin position="429"/>
        <end position="459"/>
    </location>
</feature>
<feature type="region of interest" description="Disordered" evidence="1">
    <location>
        <begin position="255"/>
        <end position="275"/>
    </location>
</feature>
<dbReference type="OrthoDB" id="3946700at2759"/>
<feature type="region of interest" description="Disordered" evidence="1">
    <location>
        <begin position="126"/>
        <end position="160"/>
    </location>
</feature>
<proteinExistence type="predicted"/>
<feature type="compositionally biased region" description="Basic and acidic residues" evidence="1">
    <location>
        <begin position="263"/>
        <end position="275"/>
    </location>
</feature>
<feature type="compositionally biased region" description="Low complexity" evidence="1">
    <location>
        <begin position="40"/>
        <end position="52"/>
    </location>
</feature>
<feature type="region of interest" description="Disordered" evidence="1">
    <location>
        <begin position="1"/>
        <end position="59"/>
    </location>
</feature>
<dbReference type="AlphaFoldDB" id="A0A8H3ZEF2"/>
<feature type="compositionally biased region" description="Low complexity" evidence="1">
    <location>
        <begin position="324"/>
        <end position="346"/>
    </location>
</feature>
<evidence type="ECO:0000313" key="3">
    <source>
        <dbReference type="EMBL" id="KAE9989216.1"/>
    </source>
</evidence>
<evidence type="ECO:0000313" key="2">
    <source>
        <dbReference type="EMBL" id="KAE9976561.1"/>
    </source>
</evidence>
<comment type="caution">
    <text evidence="3">The sequence shown here is derived from an EMBL/GenBank/DDBJ whole genome shotgun (WGS) entry which is preliminary data.</text>
</comment>
<protein>
    <submittedName>
        <fullName evidence="3">Uncharacterized protein</fullName>
    </submittedName>
</protein>
<feature type="region of interest" description="Disordered" evidence="1">
    <location>
        <begin position="185"/>
        <end position="206"/>
    </location>
</feature>
<feature type="compositionally biased region" description="Basic and acidic residues" evidence="1">
    <location>
        <begin position="309"/>
        <end position="323"/>
    </location>
</feature>
<name>A0A8H3ZEF2_VENIN</name>
<reference evidence="3 4" key="1">
    <citation type="submission" date="2019-07" db="EMBL/GenBank/DDBJ databases">
        <title>Venturia inaequalis Genome Resource.</title>
        <authorList>
            <person name="Lichtner F.J."/>
        </authorList>
    </citation>
    <scope>NUCLEOTIDE SEQUENCE [LARGE SCALE GENOMIC DNA]</scope>
    <source>
        <strain evidence="2">Bline_iso_100314</strain>
        <strain evidence="3 4">DMI_063113</strain>
    </source>
</reference>
<organism evidence="3 4">
    <name type="scientific">Venturia inaequalis</name>
    <name type="common">Apple scab fungus</name>
    <dbReference type="NCBI Taxonomy" id="5025"/>
    <lineage>
        <taxon>Eukaryota</taxon>
        <taxon>Fungi</taxon>
        <taxon>Dikarya</taxon>
        <taxon>Ascomycota</taxon>
        <taxon>Pezizomycotina</taxon>
        <taxon>Dothideomycetes</taxon>
        <taxon>Pleosporomycetidae</taxon>
        <taxon>Venturiales</taxon>
        <taxon>Venturiaceae</taxon>
        <taxon>Venturia</taxon>
    </lineage>
</organism>
<accession>A0A8H3ZEF2</accession>